<organism evidence="2 3">
    <name type="scientific">Forsythia ovata</name>
    <dbReference type="NCBI Taxonomy" id="205694"/>
    <lineage>
        <taxon>Eukaryota</taxon>
        <taxon>Viridiplantae</taxon>
        <taxon>Streptophyta</taxon>
        <taxon>Embryophyta</taxon>
        <taxon>Tracheophyta</taxon>
        <taxon>Spermatophyta</taxon>
        <taxon>Magnoliopsida</taxon>
        <taxon>eudicotyledons</taxon>
        <taxon>Gunneridae</taxon>
        <taxon>Pentapetalae</taxon>
        <taxon>asterids</taxon>
        <taxon>lamiids</taxon>
        <taxon>Lamiales</taxon>
        <taxon>Oleaceae</taxon>
        <taxon>Forsythieae</taxon>
        <taxon>Forsythia</taxon>
    </lineage>
</organism>
<feature type="compositionally biased region" description="Basic and acidic residues" evidence="1">
    <location>
        <begin position="11"/>
        <end position="21"/>
    </location>
</feature>
<dbReference type="Proteomes" id="UP001604277">
    <property type="component" value="Unassembled WGS sequence"/>
</dbReference>
<proteinExistence type="predicted"/>
<accession>A0ABD1X773</accession>
<dbReference type="AlphaFoldDB" id="A0ABD1X773"/>
<reference evidence="3" key="1">
    <citation type="submission" date="2024-07" db="EMBL/GenBank/DDBJ databases">
        <title>Two chromosome-level genome assemblies of Korean endemic species Abeliophyllum distichum and Forsythia ovata (Oleaceae).</title>
        <authorList>
            <person name="Jang H."/>
        </authorList>
    </citation>
    <scope>NUCLEOTIDE SEQUENCE [LARGE SCALE GENOMIC DNA]</scope>
</reference>
<protein>
    <submittedName>
        <fullName evidence="2">Uncharacterized protein</fullName>
    </submittedName>
</protein>
<evidence type="ECO:0000256" key="1">
    <source>
        <dbReference type="SAM" id="MobiDB-lite"/>
    </source>
</evidence>
<evidence type="ECO:0000313" key="2">
    <source>
        <dbReference type="EMBL" id="KAL2557818.1"/>
    </source>
</evidence>
<gene>
    <name evidence="2" type="ORF">Fot_02557</name>
</gene>
<comment type="caution">
    <text evidence="2">The sequence shown here is derived from an EMBL/GenBank/DDBJ whole genome shotgun (WGS) entry which is preliminary data.</text>
</comment>
<sequence>MAKLTAEEAIDLQKQREESTRQQKGKWIAGPSGVENLVMMGSLLARESHRVNLGLEPDEIDLVEGWVEHVRELAGRHEVLDFDPESWACIKYHSDLNLLDFTKLRDHYRVPEGVRLIFPNKIDRPCSLPEEHITIMSDSFSCGMRSSSLSKFGLAGLAAKKIHLMEKKKSSDNDKKWILAELCLKCGEKDQDAPPASFDPRQTVLVPSALPHGLQIIVQK</sequence>
<keyword evidence="3" id="KW-1185">Reference proteome</keyword>
<feature type="region of interest" description="Disordered" evidence="1">
    <location>
        <begin position="1"/>
        <end position="24"/>
    </location>
</feature>
<evidence type="ECO:0000313" key="3">
    <source>
        <dbReference type="Proteomes" id="UP001604277"/>
    </source>
</evidence>
<name>A0ABD1X773_9LAMI</name>
<dbReference type="EMBL" id="JBFOLJ010000001">
    <property type="protein sequence ID" value="KAL2557818.1"/>
    <property type="molecule type" value="Genomic_DNA"/>
</dbReference>